<name>A0A098E672_9ZZZZ</name>
<dbReference type="GO" id="GO:0052906">
    <property type="term" value="F:tRNA (guanine(37)-N1)-methyltransferase activity"/>
    <property type="evidence" value="ECO:0007669"/>
    <property type="project" value="UniProtKB-EC"/>
</dbReference>
<evidence type="ECO:0000256" key="5">
    <source>
        <dbReference type="ARBA" id="ARBA00022694"/>
    </source>
</evidence>
<organism evidence="8">
    <name type="scientific">groundwater metagenome</name>
    <dbReference type="NCBI Taxonomy" id="717931"/>
    <lineage>
        <taxon>unclassified sequences</taxon>
        <taxon>metagenomes</taxon>
        <taxon>ecological metagenomes</taxon>
    </lineage>
</organism>
<evidence type="ECO:0000256" key="4">
    <source>
        <dbReference type="ARBA" id="ARBA00022691"/>
    </source>
</evidence>
<accession>A0A098E672</accession>
<proteinExistence type="predicted"/>
<evidence type="ECO:0000259" key="7">
    <source>
        <dbReference type="PROSITE" id="PS51684"/>
    </source>
</evidence>
<dbReference type="PROSITE" id="PS51684">
    <property type="entry name" value="SAM_MT_TRM5_TYW2"/>
    <property type="match status" value="1"/>
</dbReference>
<dbReference type="AlphaFoldDB" id="A0A098E672"/>
<feature type="domain" description="SAM-dependent methyltransferase TRM5/TYW2-type" evidence="7">
    <location>
        <begin position="25"/>
        <end position="276"/>
    </location>
</feature>
<gene>
    <name evidence="8" type="ORF">MSIBF_A1410008</name>
</gene>
<dbReference type="SUPFAM" id="SSF53335">
    <property type="entry name" value="S-adenosyl-L-methionine-dependent methyltransferases"/>
    <property type="match status" value="1"/>
</dbReference>
<dbReference type="CDD" id="cd02440">
    <property type="entry name" value="AdoMet_MTases"/>
    <property type="match status" value="1"/>
</dbReference>
<evidence type="ECO:0000313" key="8">
    <source>
        <dbReference type="EMBL" id="CEG11372.1"/>
    </source>
</evidence>
<dbReference type="PANTHER" id="PTHR23245">
    <property type="entry name" value="TRNA METHYLTRANSFERASE"/>
    <property type="match status" value="1"/>
</dbReference>
<protein>
    <recommendedName>
        <fullName evidence="7">SAM-dependent methyltransferase TRM5/TYW2-type domain-containing protein</fullName>
    </recommendedName>
</protein>
<dbReference type="PANTHER" id="PTHR23245:SF36">
    <property type="entry name" value="TRNA (GUANINE(37)-N1)-METHYLTRANSFERASE"/>
    <property type="match status" value="1"/>
</dbReference>
<dbReference type="Pfam" id="PF02475">
    <property type="entry name" value="TRM5-TYW2_MTfase"/>
    <property type="match status" value="1"/>
</dbReference>
<evidence type="ECO:0000256" key="2">
    <source>
        <dbReference type="ARBA" id="ARBA00022603"/>
    </source>
</evidence>
<dbReference type="GO" id="GO:0002939">
    <property type="term" value="P:tRNA N1-guanine methylation"/>
    <property type="evidence" value="ECO:0007669"/>
    <property type="project" value="TreeGrafter"/>
</dbReference>
<reference evidence="8" key="1">
    <citation type="submission" date="2014-09" db="EMBL/GenBank/DDBJ databases">
        <authorList>
            <person name="Probst J Alexander"/>
        </authorList>
    </citation>
    <scope>NUCLEOTIDE SEQUENCE</scope>
</reference>
<dbReference type="EMBL" id="CCXY01000048">
    <property type="protein sequence ID" value="CEG11372.1"/>
    <property type="molecule type" value="Genomic_DNA"/>
</dbReference>
<keyword evidence="1" id="KW-0963">Cytoplasm</keyword>
<dbReference type="Gene3D" id="3.30.300.110">
    <property type="entry name" value="Met-10+ protein-like domains"/>
    <property type="match status" value="1"/>
</dbReference>
<dbReference type="Gene3D" id="3.40.50.150">
    <property type="entry name" value="Vaccinia Virus protein VP39"/>
    <property type="match status" value="1"/>
</dbReference>
<dbReference type="InterPro" id="IPR056743">
    <property type="entry name" value="TRM5-TYW2-like_MTfase"/>
</dbReference>
<dbReference type="Pfam" id="PF25133">
    <property type="entry name" value="TYW2_N_2"/>
    <property type="match status" value="1"/>
</dbReference>
<evidence type="ECO:0000256" key="1">
    <source>
        <dbReference type="ARBA" id="ARBA00022490"/>
    </source>
</evidence>
<evidence type="ECO:0000256" key="3">
    <source>
        <dbReference type="ARBA" id="ARBA00022679"/>
    </source>
</evidence>
<dbReference type="GO" id="GO:0005737">
    <property type="term" value="C:cytoplasm"/>
    <property type="evidence" value="ECO:0007669"/>
    <property type="project" value="TreeGrafter"/>
</dbReference>
<evidence type="ECO:0000256" key="6">
    <source>
        <dbReference type="ARBA" id="ARBA00047783"/>
    </source>
</evidence>
<dbReference type="FunFam" id="3.30.300.110:FF:000001">
    <property type="entry name" value="tRNA (guanine(37)-N1)-methyltransferase"/>
    <property type="match status" value="1"/>
</dbReference>
<dbReference type="InterPro" id="IPR056744">
    <property type="entry name" value="TRM5/TYW2-like_N"/>
</dbReference>
<keyword evidence="5" id="KW-0819">tRNA processing</keyword>
<keyword evidence="2" id="KW-0489">Methyltransferase</keyword>
<dbReference type="InterPro" id="IPR030382">
    <property type="entry name" value="MeTrfase_TRM5/TYW2"/>
</dbReference>
<dbReference type="InterPro" id="IPR029063">
    <property type="entry name" value="SAM-dependent_MTases_sf"/>
</dbReference>
<keyword evidence="4" id="KW-0949">S-adenosyl-L-methionine</keyword>
<sequence>MKQSLKIFLGEILTDDEIKLMNRAFDVIGDIAIIEIPPELEAKKKEIGKAVLNFKHIKVVTAKAGIFEGEYRTRKLEIIAGENRKETIHTEFGCRYLLNVEEVYFSERLGNERLRIAQQVKEGEKILVMFAGAGPYPVLIARMKKTEKKNVEIYAIELNPAGYKYMVENVRINKVNVRCILGDVKTETPKLGMKFDRIIMPLPKDAGNFLDKVLNTINEGGIIHYYGFSDNKEIFAEEIKKQCENLGYGAEISDVVACGAYGPGVDRVCVDLIIKNLPMA</sequence>
<keyword evidence="3" id="KW-0808">Transferase</keyword>
<comment type="catalytic activity">
    <reaction evidence="6">
        <text>guanosine(37) in tRNA + S-adenosyl-L-methionine = N(1)-methylguanosine(37) in tRNA + S-adenosyl-L-homocysteine + H(+)</text>
        <dbReference type="Rhea" id="RHEA:36899"/>
        <dbReference type="Rhea" id="RHEA-COMP:10145"/>
        <dbReference type="Rhea" id="RHEA-COMP:10147"/>
        <dbReference type="ChEBI" id="CHEBI:15378"/>
        <dbReference type="ChEBI" id="CHEBI:57856"/>
        <dbReference type="ChEBI" id="CHEBI:59789"/>
        <dbReference type="ChEBI" id="CHEBI:73542"/>
        <dbReference type="ChEBI" id="CHEBI:74269"/>
        <dbReference type="EC" id="2.1.1.228"/>
    </reaction>
</comment>